<protein>
    <submittedName>
        <fullName evidence="7">Putative alcohol dehydrogenase AdhA</fullName>
        <ecNumber evidence="7">1.1.1.1</ecNumber>
    </submittedName>
</protein>
<dbReference type="InterPro" id="IPR011032">
    <property type="entry name" value="GroES-like_sf"/>
</dbReference>
<dbReference type="Pfam" id="PF08240">
    <property type="entry name" value="ADH_N"/>
    <property type="match status" value="1"/>
</dbReference>
<dbReference type="GO" id="GO:0046872">
    <property type="term" value="F:metal ion binding"/>
    <property type="evidence" value="ECO:0007669"/>
    <property type="project" value="UniProtKB-KW"/>
</dbReference>
<dbReference type="InterPro" id="IPR013154">
    <property type="entry name" value="ADH-like_N"/>
</dbReference>
<dbReference type="EC" id="1.1.1.1" evidence="7"/>
<organism evidence="7 8">
    <name type="scientific">Candidatus Sulfotelmatobacter kueseliae</name>
    <dbReference type="NCBI Taxonomy" id="2042962"/>
    <lineage>
        <taxon>Bacteria</taxon>
        <taxon>Pseudomonadati</taxon>
        <taxon>Acidobacteriota</taxon>
        <taxon>Terriglobia</taxon>
        <taxon>Terriglobales</taxon>
        <taxon>Candidatus Korobacteraceae</taxon>
        <taxon>Candidatus Sulfotelmatobacter</taxon>
    </lineage>
</organism>
<dbReference type="PANTHER" id="PTHR42940:SF8">
    <property type="entry name" value="VACUOLAR PROTEIN SORTING-ASSOCIATED PROTEIN 11"/>
    <property type="match status" value="1"/>
</dbReference>
<evidence type="ECO:0000259" key="6">
    <source>
        <dbReference type="Pfam" id="PF08240"/>
    </source>
</evidence>
<reference evidence="8" key="1">
    <citation type="submission" date="2018-02" db="EMBL/GenBank/DDBJ databases">
        <authorList>
            <person name="Hausmann B."/>
        </authorList>
    </citation>
    <scope>NUCLEOTIDE SEQUENCE [LARGE SCALE GENOMIC DNA]</scope>
    <source>
        <strain evidence="8">Peat soil MAG SbA1</strain>
    </source>
</reference>
<proteinExistence type="inferred from homology"/>
<dbReference type="CDD" id="cd08298">
    <property type="entry name" value="CAD2"/>
    <property type="match status" value="1"/>
</dbReference>
<dbReference type="InterPro" id="IPR014187">
    <property type="entry name" value="ADH_Zn_typ-2"/>
</dbReference>
<keyword evidence="3" id="KW-0479">Metal-binding</keyword>
<evidence type="ECO:0000256" key="3">
    <source>
        <dbReference type="ARBA" id="ARBA00022723"/>
    </source>
</evidence>
<dbReference type="GO" id="GO:0004022">
    <property type="term" value="F:alcohol dehydrogenase (NAD+) activity"/>
    <property type="evidence" value="ECO:0007669"/>
    <property type="project" value="UniProtKB-EC"/>
</dbReference>
<dbReference type="EMBL" id="OMOD01000036">
    <property type="protein sequence ID" value="SPF34548.1"/>
    <property type="molecule type" value="Genomic_DNA"/>
</dbReference>
<evidence type="ECO:0000256" key="4">
    <source>
        <dbReference type="ARBA" id="ARBA00022833"/>
    </source>
</evidence>
<evidence type="ECO:0000256" key="2">
    <source>
        <dbReference type="ARBA" id="ARBA00008072"/>
    </source>
</evidence>
<gene>
    <name evidence="7" type="primary">adhA</name>
    <name evidence="7" type="ORF">SBA1_1300003</name>
</gene>
<dbReference type="GO" id="GO:0005737">
    <property type="term" value="C:cytoplasm"/>
    <property type="evidence" value="ECO:0007669"/>
    <property type="project" value="TreeGrafter"/>
</dbReference>
<dbReference type="Gene3D" id="3.40.50.720">
    <property type="entry name" value="NAD(P)-binding Rossmann-like Domain"/>
    <property type="match status" value="1"/>
</dbReference>
<sequence>MSPPGKHLFPELMKAATLTSPQEIRKGPLRIGQVPRPEPKPGQVLVRVRVCGVCRTDLHIVEGDLPACRPGVIPGHQIVGEVVAGNAAGNAAAATQELPLGTRVGVSWLGGTDGTCRYCRLGLENLCDSPTFTGYTVDGGYAEYAVVRSDFTFPLPDRLGDLHAAPLLCAGIIGFRSLRVAGVKPGDRVGLFGFGASAHLAIAVLRFWNCEVYVSTRGATHRQLAASLGAAWVGSETDRPPAELDCAVTFAPSGDVVVAALASLRKGGVVAINAIHLDRIPQFDYDRLLWGERQLRSVANMTRADARDFLQIASEIGLRPKVTAFPLDQANEALLAVKEDSIDGAAAIVL</sequence>
<name>A0A2U3K4J0_9BACT</name>
<accession>A0A2U3K4J0</accession>
<evidence type="ECO:0000313" key="7">
    <source>
        <dbReference type="EMBL" id="SPF34548.1"/>
    </source>
</evidence>
<evidence type="ECO:0000256" key="5">
    <source>
        <dbReference type="ARBA" id="ARBA00023002"/>
    </source>
</evidence>
<dbReference type="NCBIfam" id="TIGR02822">
    <property type="entry name" value="adh_fam_2"/>
    <property type="match status" value="1"/>
</dbReference>
<dbReference type="InterPro" id="IPR036291">
    <property type="entry name" value="NAD(P)-bd_dom_sf"/>
</dbReference>
<dbReference type="SUPFAM" id="SSF50129">
    <property type="entry name" value="GroES-like"/>
    <property type="match status" value="1"/>
</dbReference>
<comment type="similarity">
    <text evidence="2">Belongs to the zinc-containing alcohol dehydrogenase family.</text>
</comment>
<feature type="domain" description="Alcohol dehydrogenase-like N-terminal" evidence="6">
    <location>
        <begin position="40"/>
        <end position="157"/>
    </location>
</feature>
<comment type="cofactor">
    <cofactor evidence="1">
        <name>Zn(2+)</name>
        <dbReference type="ChEBI" id="CHEBI:29105"/>
    </cofactor>
</comment>
<evidence type="ECO:0000313" key="8">
    <source>
        <dbReference type="Proteomes" id="UP000238701"/>
    </source>
</evidence>
<evidence type="ECO:0000256" key="1">
    <source>
        <dbReference type="ARBA" id="ARBA00001947"/>
    </source>
</evidence>
<dbReference type="Proteomes" id="UP000238701">
    <property type="component" value="Unassembled WGS sequence"/>
</dbReference>
<dbReference type="AlphaFoldDB" id="A0A2U3K4J0"/>
<dbReference type="SUPFAM" id="SSF51735">
    <property type="entry name" value="NAD(P)-binding Rossmann-fold domains"/>
    <property type="match status" value="1"/>
</dbReference>
<dbReference type="PANTHER" id="PTHR42940">
    <property type="entry name" value="ALCOHOL DEHYDROGENASE 1-RELATED"/>
    <property type="match status" value="1"/>
</dbReference>
<dbReference type="Gene3D" id="3.90.180.10">
    <property type="entry name" value="Medium-chain alcohol dehydrogenases, catalytic domain"/>
    <property type="match status" value="1"/>
</dbReference>
<keyword evidence="5 7" id="KW-0560">Oxidoreductase</keyword>
<keyword evidence="4" id="KW-0862">Zinc</keyword>